<keyword evidence="6 8" id="KW-0012">Acyltransferase</keyword>
<evidence type="ECO:0000256" key="7">
    <source>
        <dbReference type="SAM" id="MobiDB-lite"/>
    </source>
</evidence>
<proteinExistence type="inferred from homology"/>
<evidence type="ECO:0000256" key="2">
    <source>
        <dbReference type="ARBA" id="ARBA00001089"/>
    </source>
</evidence>
<dbReference type="InterPro" id="IPR052896">
    <property type="entry name" value="GGT-like_enzyme"/>
</dbReference>
<dbReference type="InterPro" id="IPR043137">
    <property type="entry name" value="GGT_ssub_C"/>
</dbReference>
<dbReference type="InterPro" id="IPR043138">
    <property type="entry name" value="GGT_lsub"/>
</dbReference>
<dbReference type="EC" id="2.3.2.2" evidence="6"/>
<comment type="catalytic activity">
    <reaction evidence="3 6">
        <text>an N-terminal (5-L-glutamyl)-[peptide] + an alpha-amino acid = 5-L-glutamyl amino acid + an N-terminal L-alpha-aminoacyl-[peptide]</text>
        <dbReference type="Rhea" id="RHEA:23904"/>
        <dbReference type="Rhea" id="RHEA-COMP:9780"/>
        <dbReference type="Rhea" id="RHEA-COMP:9795"/>
        <dbReference type="ChEBI" id="CHEBI:77644"/>
        <dbReference type="ChEBI" id="CHEBI:78597"/>
        <dbReference type="ChEBI" id="CHEBI:78599"/>
        <dbReference type="ChEBI" id="CHEBI:78608"/>
        <dbReference type="EC" id="2.3.2.2"/>
    </reaction>
</comment>
<evidence type="ECO:0000313" key="8">
    <source>
        <dbReference type="EMBL" id="MBC5767094.1"/>
    </source>
</evidence>
<evidence type="ECO:0000256" key="3">
    <source>
        <dbReference type="ARBA" id="ARBA00047417"/>
    </source>
</evidence>
<comment type="caution">
    <text evidence="8">The sequence shown here is derived from an EMBL/GenBank/DDBJ whole genome shotgun (WGS) entry which is preliminary data.</text>
</comment>
<dbReference type="EC" id="3.4.19.13" evidence="6"/>
<dbReference type="AlphaFoldDB" id="A0A923MCX6"/>
<keyword evidence="9" id="KW-1185">Reference proteome</keyword>
<dbReference type="InterPro" id="IPR029055">
    <property type="entry name" value="Ntn_hydrolases_N"/>
</dbReference>
<dbReference type="PRINTS" id="PR01210">
    <property type="entry name" value="GGTRANSPTASE"/>
</dbReference>
<evidence type="ECO:0000256" key="1">
    <source>
        <dbReference type="ARBA" id="ARBA00001049"/>
    </source>
</evidence>
<dbReference type="Gene3D" id="1.10.246.130">
    <property type="match status" value="1"/>
</dbReference>
<evidence type="ECO:0000256" key="4">
    <source>
        <dbReference type="PIRSR" id="PIRSR600101-1"/>
    </source>
</evidence>
<feature type="region of interest" description="Disordered" evidence="7">
    <location>
        <begin position="527"/>
        <end position="546"/>
    </location>
</feature>
<comment type="similarity">
    <text evidence="6">Belongs to the gamma-glutamyltransferase family.</text>
</comment>
<comment type="catalytic activity">
    <reaction evidence="1 6">
        <text>an S-substituted glutathione + H2O = an S-substituted L-cysteinylglycine + L-glutamate</text>
        <dbReference type="Rhea" id="RHEA:59468"/>
        <dbReference type="ChEBI" id="CHEBI:15377"/>
        <dbReference type="ChEBI" id="CHEBI:29985"/>
        <dbReference type="ChEBI" id="CHEBI:90779"/>
        <dbReference type="ChEBI" id="CHEBI:143103"/>
        <dbReference type="EC" id="3.4.19.13"/>
    </reaction>
</comment>
<keyword evidence="6" id="KW-0865">Zymogen</keyword>
<dbReference type="PANTHER" id="PTHR43881:SF5">
    <property type="entry name" value="GAMMA-GLUTAMYLTRANSPEPTIDASE"/>
    <property type="match status" value="1"/>
</dbReference>
<feature type="binding site" evidence="5">
    <location>
        <position position="441"/>
    </location>
    <ligand>
        <name>L-glutamate</name>
        <dbReference type="ChEBI" id="CHEBI:29985"/>
    </ligand>
</feature>
<keyword evidence="6" id="KW-0317">Glutathione biosynthesis</keyword>
<dbReference type="Gene3D" id="3.60.20.40">
    <property type="match status" value="1"/>
</dbReference>
<dbReference type="Proteomes" id="UP000596827">
    <property type="component" value="Unassembled WGS sequence"/>
</dbReference>
<dbReference type="EMBL" id="JACORU010000009">
    <property type="protein sequence ID" value="MBC5767094.1"/>
    <property type="molecule type" value="Genomic_DNA"/>
</dbReference>
<keyword evidence="6 8" id="KW-0808">Transferase</keyword>
<accession>A0A923MCX6</accession>
<dbReference type="GO" id="GO:0036374">
    <property type="term" value="F:glutathione hydrolase activity"/>
    <property type="evidence" value="ECO:0007669"/>
    <property type="project" value="UniProtKB-UniRule"/>
</dbReference>
<evidence type="ECO:0000256" key="6">
    <source>
        <dbReference type="RuleBase" id="RU368036"/>
    </source>
</evidence>
<comment type="subunit">
    <text evidence="6">This enzyme consists of two polypeptide chains, which are synthesized in precursor form from a single polypeptide.</text>
</comment>
<sequence>MDRTKYHQIRTGRPATLASNGMVTSPHSLATAAGVDVLRAGGSAVDAAIATSAVLAVVYPHMTGLGGDAFWLVHDGASGAVKYLNGGGKAAAGSTLEAFAQRGLPEIPLIGELPATLTVPGAVASWISAHEAHGRLPLARVLASAVGYARDGFPIGRRLAGFIEVMRDELAQQPEAAALFLPGGTPLRAGATLRNPGLAATLESIARDGWSGYYEGAVATEMERYARESGGFFRREDFAKQRAAWGAPLEGHYRDVTIYNTPPPTQGFTVVEMLNLIEPHEPHRMQHLGADHVHLLVQAKQVAYHDRDRVLADPAFADVPIERLISKEHARERGRLIDMRRALRWDELPSWGSLAGDTVYMAVVDRDGNAVSLIQSLYGIFGSCRVAGSTGVVLQNRGSYFSLDPAHPNRLEPGKIPLHTLIASMAKRDGKLWAVLGCMGADGQPQIQLQLYSALVDFGLDIQEAIEMPRFLSGRFALGEERDTLHIEARFPADTLRELEARGHLLDRWGDWNELAGHAHGITIDPRTGALSGGSDPRSDGAAIGW</sequence>
<dbReference type="Pfam" id="PF01019">
    <property type="entry name" value="G_glu_transpept"/>
    <property type="match status" value="1"/>
</dbReference>
<dbReference type="SUPFAM" id="SSF56235">
    <property type="entry name" value="N-terminal nucleophile aminohydrolases (Ntn hydrolases)"/>
    <property type="match status" value="1"/>
</dbReference>
<protein>
    <recommendedName>
        <fullName evidence="6">Glutathione hydrolase proenzyme</fullName>
        <ecNumber evidence="6">2.3.2.2</ecNumber>
        <ecNumber evidence="6">3.4.19.13</ecNumber>
    </recommendedName>
    <component>
        <recommendedName>
            <fullName evidence="6">Glutathione hydrolase large chain</fullName>
        </recommendedName>
    </component>
    <component>
        <recommendedName>
            <fullName evidence="6">Glutathione hydrolase small chain</fullName>
        </recommendedName>
    </component>
</protein>
<comment type="pathway">
    <text evidence="6">Sulfur metabolism; glutathione metabolism.</text>
</comment>
<dbReference type="PANTHER" id="PTHR43881">
    <property type="entry name" value="GAMMA-GLUTAMYLTRANSPEPTIDASE (AFU_ORTHOLOGUE AFUA_4G13580)"/>
    <property type="match status" value="1"/>
</dbReference>
<organism evidence="8 9">
    <name type="scientific">Ramlibacter albus</name>
    <dbReference type="NCBI Taxonomy" id="2079448"/>
    <lineage>
        <taxon>Bacteria</taxon>
        <taxon>Pseudomonadati</taxon>
        <taxon>Pseudomonadota</taxon>
        <taxon>Betaproteobacteria</taxon>
        <taxon>Burkholderiales</taxon>
        <taxon>Comamonadaceae</taxon>
        <taxon>Ramlibacter</taxon>
    </lineage>
</organism>
<reference evidence="8" key="1">
    <citation type="submission" date="2020-08" db="EMBL/GenBank/DDBJ databases">
        <title>Ramlibacter sp. GTP1 16S ribosomal RNA gene genome sequencing and assembly.</title>
        <authorList>
            <person name="Kang M."/>
        </authorList>
    </citation>
    <scope>NUCLEOTIDE SEQUENCE</scope>
    <source>
        <strain evidence="8">GTP1</strain>
    </source>
</reference>
<keyword evidence="6" id="KW-0378">Hydrolase</keyword>
<dbReference type="InterPro" id="IPR000101">
    <property type="entry name" value="GGT_peptidase"/>
</dbReference>
<gene>
    <name evidence="8" type="primary">ggt</name>
    <name evidence="8" type="ORF">H8R02_21690</name>
</gene>
<dbReference type="GO" id="GO:0006750">
    <property type="term" value="P:glutathione biosynthetic process"/>
    <property type="evidence" value="ECO:0007669"/>
    <property type="project" value="UniProtKB-KW"/>
</dbReference>
<dbReference type="NCBIfam" id="TIGR00066">
    <property type="entry name" value="g_glut_trans"/>
    <property type="match status" value="1"/>
</dbReference>
<dbReference type="GO" id="GO:0006751">
    <property type="term" value="P:glutathione catabolic process"/>
    <property type="evidence" value="ECO:0007669"/>
    <property type="project" value="UniProtKB-UniRule"/>
</dbReference>
<dbReference type="RefSeq" id="WP_187083587.1">
    <property type="nucleotide sequence ID" value="NZ_JACORU010000009.1"/>
</dbReference>
<evidence type="ECO:0000256" key="5">
    <source>
        <dbReference type="PIRSR" id="PIRSR600101-2"/>
    </source>
</evidence>
<dbReference type="GO" id="GO:0103068">
    <property type="term" value="F:leukotriene C4 gamma-glutamyl transferase activity"/>
    <property type="evidence" value="ECO:0007669"/>
    <property type="project" value="UniProtKB-EC"/>
</dbReference>
<name>A0A923MCX6_9BURK</name>
<feature type="active site" description="Nucleophile" evidence="4">
    <location>
        <position position="358"/>
    </location>
</feature>
<comment type="PTM">
    <text evidence="6">Cleaved by autocatalysis into a large and a small subunit.</text>
</comment>
<evidence type="ECO:0000313" key="9">
    <source>
        <dbReference type="Proteomes" id="UP000596827"/>
    </source>
</evidence>
<comment type="catalytic activity">
    <reaction evidence="2 6">
        <text>glutathione + H2O = L-cysteinylglycine + L-glutamate</text>
        <dbReference type="Rhea" id="RHEA:28807"/>
        <dbReference type="ChEBI" id="CHEBI:15377"/>
        <dbReference type="ChEBI" id="CHEBI:29985"/>
        <dbReference type="ChEBI" id="CHEBI:57925"/>
        <dbReference type="ChEBI" id="CHEBI:61694"/>
        <dbReference type="EC" id="3.4.19.13"/>
    </reaction>
</comment>